<sequence length="376" mass="41292">MATNRSGVVLSPRDGHKCGTSLNVIRRSGCAHAGAGEDRWMEDPVSYLRAFYDQFCNIIVMATFTGGVQAAVLALMNDVLSDGRIEAELFKEPTPERYTRYTSYSLGLMIGLLAVALNVGVGAIATVNAALAFHFTVSLPTQKPSMEVRVVFCMLVMFVAFLLSGVSIILLSIKFDIPFTLILAILFFAAIVIAAFQFVARYGMKWIDALLGKPLHFFSVLASTAAFIVDITRPVPQSWYTISAYGFTILYHIVAVLYGTSPTANVKRPRRTAAFCATILSLAWAGCIAVTIAWRVQYSRADRPLRYVLAGLAAVETLFLGAIASKNWYDIIKACRHRRRHGDEVEASTAEKGQETQCEHCAAHVKFPYPQGDPQV</sequence>
<keyword evidence="1" id="KW-0472">Membrane</keyword>
<protein>
    <submittedName>
        <fullName evidence="2">Uncharacterized protein</fullName>
    </submittedName>
</protein>
<evidence type="ECO:0000313" key="2">
    <source>
        <dbReference type="EMBL" id="TEB31686.1"/>
    </source>
</evidence>
<organism evidence="2 3">
    <name type="scientific">Coprinellus micaceus</name>
    <name type="common">Glistening ink-cap mushroom</name>
    <name type="synonym">Coprinus micaceus</name>
    <dbReference type="NCBI Taxonomy" id="71717"/>
    <lineage>
        <taxon>Eukaryota</taxon>
        <taxon>Fungi</taxon>
        <taxon>Dikarya</taxon>
        <taxon>Basidiomycota</taxon>
        <taxon>Agaricomycotina</taxon>
        <taxon>Agaricomycetes</taxon>
        <taxon>Agaricomycetidae</taxon>
        <taxon>Agaricales</taxon>
        <taxon>Agaricineae</taxon>
        <taxon>Psathyrellaceae</taxon>
        <taxon>Coprinellus</taxon>
    </lineage>
</organism>
<proteinExistence type="predicted"/>
<dbReference type="EMBL" id="QPFP01000018">
    <property type="protein sequence ID" value="TEB31686.1"/>
    <property type="molecule type" value="Genomic_DNA"/>
</dbReference>
<accession>A0A4Y7TBY8</accession>
<dbReference type="Proteomes" id="UP000298030">
    <property type="component" value="Unassembled WGS sequence"/>
</dbReference>
<feature type="transmembrane region" description="Helical" evidence="1">
    <location>
        <begin position="104"/>
        <end position="137"/>
    </location>
</feature>
<feature type="transmembrane region" description="Helical" evidence="1">
    <location>
        <begin position="238"/>
        <end position="260"/>
    </location>
</feature>
<gene>
    <name evidence="2" type="ORF">FA13DRAFT_1791444</name>
</gene>
<keyword evidence="3" id="KW-1185">Reference proteome</keyword>
<feature type="transmembrane region" description="Helical" evidence="1">
    <location>
        <begin position="149"/>
        <end position="173"/>
    </location>
</feature>
<comment type="caution">
    <text evidence="2">The sequence shown here is derived from an EMBL/GenBank/DDBJ whole genome shotgun (WGS) entry which is preliminary data.</text>
</comment>
<keyword evidence="1" id="KW-0812">Transmembrane</keyword>
<reference evidence="2 3" key="1">
    <citation type="journal article" date="2019" name="Nat. Ecol. Evol.">
        <title>Megaphylogeny resolves global patterns of mushroom evolution.</title>
        <authorList>
            <person name="Varga T."/>
            <person name="Krizsan K."/>
            <person name="Foldi C."/>
            <person name="Dima B."/>
            <person name="Sanchez-Garcia M."/>
            <person name="Sanchez-Ramirez S."/>
            <person name="Szollosi G.J."/>
            <person name="Szarkandi J.G."/>
            <person name="Papp V."/>
            <person name="Albert L."/>
            <person name="Andreopoulos W."/>
            <person name="Angelini C."/>
            <person name="Antonin V."/>
            <person name="Barry K.W."/>
            <person name="Bougher N.L."/>
            <person name="Buchanan P."/>
            <person name="Buyck B."/>
            <person name="Bense V."/>
            <person name="Catcheside P."/>
            <person name="Chovatia M."/>
            <person name="Cooper J."/>
            <person name="Damon W."/>
            <person name="Desjardin D."/>
            <person name="Finy P."/>
            <person name="Geml J."/>
            <person name="Haridas S."/>
            <person name="Hughes K."/>
            <person name="Justo A."/>
            <person name="Karasinski D."/>
            <person name="Kautmanova I."/>
            <person name="Kiss B."/>
            <person name="Kocsube S."/>
            <person name="Kotiranta H."/>
            <person name="LaButti K.M."/>
            <person name="Lechner B.E."/>
            <person name="Liimatainen K."/>
            <person name="Lipzen A."/>
            <person name="Lukacs Z."/>
            <person name="Mihaltcheva S."/>
            <person name="Morgado L.N."/>
            <person name="Niskanen T."/>
            <person name="Noordeloos M.E."/>
            <person name="Ohm R.A."/>
            <person name="Ortiz-Santana B."/>
            <person name="Ovrebo C."/>
            <person name="Racz N."/>
            <person name="Riley R."/>
            <person name="Savchenko A."/>
            <person name="Shiryaev A."/>
            <person name="Soop K."/>
            <person name="Spirin V."/>
            <person name="Szebenyi C."/>
            <person name="Tomsovsky M."/>
            <person name="Tulloss R.E."/>
            <person name="Uehling J."/>
            <person name="Grigoriev I.V."/>
            <person name="Vagvolgyi C."/>
            <person name="Papp T."/>
            <person name="Martin F.M."/>
            <person name="Miettinen O."/>
            <person name="Hibbett D.S."/>
            <person name="Nagy L.G."/>
        </authorList>
    </citation>
    <scope>NUCLEOTIDE SEQUENCE [LARGE SCALE GENOMIC DNA]</scope>
    <source>
        <strain evidence="2 3">FP101781</strain>
    </source>
</reference>
<name>A0A4Y7TBY8_COPMI</name>
<feature type="transmembrane region" description="Helical" evidence="1">
    <location>
        <begin position="272"/>
        <end position="295"/>
    </location>
</feature>
<feature type="transmembrane region" description="Helical" evidence="1">
    <location>
        <begin position="307"/>
        <end position="329"/>
    </location>
</feature>
<dbReference type="AlphaFoldDB" id="A0A4Y7TBY8"/>
<feature type="transmembrane region" description="Helical" evidence="1">
    <location>
        <begin position="179"/>
        <end position="203"/>
    </location>
</feature>
<feature type="transmembrane region" description="Helical" evidence="1">
    <location>
        <begin position="55"/>
        <end position="76"/>
    </location>
</feature>
<keyword evidence="1" id="KW-1133">Transmembrane helix</keyword>
<evidence type="ECO:0000313" key="3">
    <source>
        <dbReference type="Proteomes" id="UP000298030"/>
    </source>
</evidence>
<feature type="transmembrane region" description="Helical" evidence="1">
    <location>
        <begin position="215"/>
        <end position="232"/>
    </location>
</feature>
<evidence type="ECO:0000256" key="1">
    <source>
        <dbReference type="SAM" id="Phobius"/>
    </source>
</evidence>